<feature type="transmembrane region" description="Helical" evidence="5">
    <location>
        <begin position="108"/>
        <end position="134"/>
    </location>
</feature>
<organism evidence="7 8">
    <name type="scientific">Podospora appendiculata</name>
    <dbReference type="NCBI Taxonomy" id="314037"/>
    <lineage>
        <taxon>Eukaryota</taxon>
        <taxon>Fungi</taxon>
        <taxon>Dikarya</taxon>
        <taxon>Ascomycota</taxon>
        <taxon>Pezizomycotina</taxon>
        <taxon>Sordariomycetes</taxon>
        <taxon>Sordariomycetidae</taxon>
        <taxon>Sordariales</taxon>
        <taxon>Podosporaceae</taxon>
        <taxon>Podospora</taxon>
    </lineage>
</organism>
<gene>
    <name evidence="7" type="ORF">B0T22DRAFT_498974</name>
</gene>
<dbReference type="PANTHER" id="PTHR39608:SF1">
    <property type="entry name" value="INTEGRAL MEMBRANE PROTEIN (AFU_ORTHOLOGUE AFUA_5G08640)"/>
    <property type="match status" value="1"/>
</dbReference>
<feature type="transmembrane region" description="Helical" evidence="5">
    <location>
        <begin position="45"/>
        <end position="71"/>
    </location>
</feature>
<evidence type="ECO:0000256" key="2">
    <source>
        <dbReference type="ARBA" id="ARBA00022692"/>
    </source>
</evidence>
<feature type="transmembrane region" description="Helical" evidence="5">
    <location>
        <begin position="12"/>
        <end position="33"/>
    </location>
</feature>
<evidence type="ECO:0000256" key="1">
    <source>
        <dbReference type="ARBA" id="ARBA00004141"/>
    </source>
</evidence>
<keyword evidence="4 5" id="KW-0472">Membrane</keyword>
<protein>
    <recommendedName>
        <fullName evidence="6">MARVEL domain-containing protein</fullName>
    </recommendedName>
</protein>
<comment type="caution">
    <text evidence="7">The sequence shown here is derived from an EMBL/GenBank/DDBJ whole genome shotgun (WGS) entry which is preliminary data.</text>
</comment>
<evidence type="ECO:0000313" key="8">
    <source>
        <dbReference type="Proteomes" id="UP001270362"/>
    </source>
</evidence>
<reference evidence="7" key="2">
    <citation type="submission" date="2023-06" db="EMBL/GenBank/DDBJ databases">
        <authorList>
            <consortium name="Lawrence Berkeley National Laboratory"/>
            <person name="Haridas S."/>
            <person name="Hensen N."/>
            <person name="Bonometti L."/>
            <person name="Westerberg I."/>
            <person name="Brannstrom I.O."/>
            <person name="Guillou S."/>
            <person name="Cros-Aarteil S."/>
            <person name="Calhoun S."/>
            <person name="Kuo A."/>
            <person name="Mondo S."/>
            <person name="Pangilinan J."/>
            <person name="Riley R."/>
            <person name="Labutti K."/>
            <person name="Andreopoulos B."/>
            <person name="Lipzen A."/>
            <person name="Chen C."/>
            <person name="Yanf M."/>
            <person name="Daum C."/>
            <person name="Ng V."/>
            <person name="Clum A."/>
            <person name="Steindorff A."/>
            <person name="Ohm R."/>
            <person name="Martin F."/>
            <person name="Silar P."/>
            <person name="Natvig D."/>
            <person name="Lalanne C."/>
            <person name="Gautier V."/>
            <person name="Ament-Velasquez S.L."/>
            <person name="Kruys A."/>
            <person name="Hutchinson M.I."/>
            <person name="Powell A.J."/>
            <person name="Barry K."/>
            <person name="Miller A.N."/>
            <person name="Grigoriev I.V."/>
            <person name="Debuchy R."/>
            <person name="Gladieux P."/>
            <person name="Thoren M.H."/>
            <person name="Johannesson H."/>
        </authorList>
    </citation>
    <scope>NUCLEOTIDE SEQUENCE</scope>
    <source>
        <strain evidence="7">CBS 314.62</strain>
    </source>
</reference>
<name>A0AAE1CCX1_9PEZI</name>
<dbReference type="EMBL" id="JAULSO010000002">
    <property type="protein sequence ID" value="KAK3689103.1"/>
    <property type="molecule type" value="Genomic_DNA"/>
</dbReference>
<evidence type="ECO:0000313" key="7">
    <source>
        <dbReference type="EMBL" id="KAK3689103.1"/>
    </source>
</evidence>
<dbReference type="GO" id="GO:0016020">
    <property type="term" value="C:membrane"/>
    <property type="evidence" value="ECO:0007669"/>
    <property type="project" value="UniProtKB-SubCell"/>
</dbReference>
<accession>A0AAE1CCX1</accession>
<comment type="subcellular location">
    <subcellularLocation>
        <location evidence="1">Membrane</location>
        <topology evidence="1">Multi-pass membrane protein</topology>
    </subcellularLocation>
</comment>
<dbReference type="Pfam" id="PF01284">
    <property type="entry name" value="MARVEL"/>
    <property type="match status" value="1"/>
</dbReference>
<evidence type="ECO:0000256" key="4">
    <source>
        <dbReference type="ARBA" id="ARBA00023136"/>
    </source>
</evidence>
<dbReference type="PANTHER" id="PTHR39608">
    <property type="entry name" value="INTEGRAL MEMBRANE PROTEIN (AFU_ORTHOLOGUE AFUA_5G08640)"/>
    <property type="match status" value="1"/>
</dbReference>
<feature type="transmembrane region" description="Helical" evidence="5">
    <location>
        <begin position="77"/>
        <end position="96"/>
    </location>
</feature>
<evidence type="ECO:0000256" key="5">
    <source>
        <dbReference type="SAM" id="Phobius"/>
    </source>
</evidence>
<keyword evidence="3 5" id="KW-1133">Transmembrane helix</keyword>
<dbReference type="AlphaFoldDB" id="A0AAE1CCX1"/>
<dbReference type="Proteomes" id="UP001270362">
    <property type="component" value="Unassembled WGS sequence"/>
</dbReference>
<evidence type="ECO:0000256" key="3">
    <source>
        <dbReference type="ARBA" id="ARBA00022989"/>
    </source>
</evidence>
<proteinExistence type="predicted"/>
<sequence>MRPASRIAHVILRVWELMCSIIVVALLGRFLHLADEGGAVRDSRIVYGVTPAAICLAYTLLFGPPIIYAFLAFPADFILFATWMTAFGLLIARTGTNTCSSPCQCRTVLAFSFLAGFAFLISCILGAVVVVRYYRGEEPEKVP</sequence>
<keyword evidence="2 5" id="KW-0812">Transmembrane</keyword>
<feature type="domain" description="MARVEL" evidence="6">
    <location>
        <begin position="7"/>
        <end position="125"/>
    </location>
</feature>
<dbReference type="InterPro" id="IPR008253">
    <property type="entry name" value="Marvel"/>
</dbReference>
<reference evidence="7" key="1">
    <citation type="journal article" date="2023" name="Mol. Phylogenet. Evol.">
        <title>Genome-scale phylogeny and comparative genomics of the fungal order Sordariales.</title>
        <authorList>
            <person name="Hensen N."/>
            <person name="Bonometti L."/>
            <person name="Westerberg I."/>
            <person name="Brannstrom I.O."/>
            <person name="Guillou S."/>
            <person name="Cros-Aarteil S."/>
            <person name="Calhoun S."/>
            <person name="Haridas S."/>
            <person name="Kuo A."/>
            <person name="Mondo S."/>
            <person name="Pangilinan J."/>
            <person name="Riley R."/>
            <person name="LaButti K."/>
            <person name="Andreopoulos B."/>
            <person name="Lipzen A."/>
            <person name="Chen C."/>
            <person name="Yan M."/>
            <person name="Daum C."/>
            <person name="Ng V."/>
            <person name="Clum A."/>
            <person name="Steindorff A."/>
            <person name="Ohm R.A."/>
            <person name="Martin F."/>
            <person name="Silar P."/>
            <person name="Natvig D.O."/>
            <person name="Lalanne C."/>
            <person name="Gautier V."/>
            <person name="Ament-Velasquez S.L."/>
            <person name="Kruys A."/>
            <person name="Hutchinson M.I."/>
            <person name="Powell A.J."/>
            <person name="Barry K."/>
            <person name="Miller A.N."/>
            <person name="Grigoriev I.V."/>
            <person name="Debuchy R."/>
            <person name="Gladieux P."/>
            <person name="Hiltunen Thoren M."/>
            <person name="Johannesson H."/>
        </authorList>
    </citation>
    <scope>NUCLEOTIDE SEQUENCE</scope>
    <source>
        <strain evidence="7">CBS 314.62</strain>
    </source>
</reference>
<keyword evidence="8" id="KW-1185">Reference proteome</keyword>
<evidence type="ECO:0000259" key="6">
    <source>
        <dbReference type="Pfam" id="PF01284"/>
    </source>
</evidence>